<dbReference type="AlphaFoldDB" id="A0A2P2JNZ1"/>
<name>A0A2P2JNZ1_RHIMU</name>
<organism evidence="1">
    <name type="scientific">Rhizophora mucronata</name>
    <name type="common">Asiatic mangrove</name>
    <dbReference type="NCBI Taxonomy" id="61149"/>
    <lineage>
        <taxon>Eukaryota</taxon>
        <taxon>Viridiplantae</taxon>
        <taxon>Streptophyta</taxon>
        <taxon>Embryophyta</taxon>
        <taxon>Tracheophyta</taxon>
        <taxon>Spermatophyta</taxon>
        <taxon>Magnoliopsida</taxon>
        <taxon>eudicotyledons</taxon>
        <taxon>Gunneridae</taxon>
        <taxon>Pentapetalae</taxon>
        <taxon>rosids</taxon>
        <taxon>fabids</taxon>
        <taxon>Malpighiales</taxon>
        <taxon>Rhizophoraceae</taxon>
        <taxon>Rhizophora</taxon>
    </lineage>
</organism>
<accession>A0A2P2JNZ1</accession>
<sequence length="32" mass="3646">MKSRFLACHQQEKLHQFSSLVSALNTKFHSAA</sequence>
<protein>
    <submittedName>
        <fullName evidence="1">Uncharacterized protein LOC107404017</fullName>
    </submittedName>
</protein>
<proteinExistence type="predicted"/>
<reference evidence="1" key="1">
    <citation type="submission" date="2018-02" db="EMBL/GenBank/DDBJ databases">
        <title>Rhizophora mucronata_Transcriptome.</title>
        <authorList>
            <person name="Meera S.P."/>
            <person name="Sreeshan A."/>
            <person name="Augustine A."/>
        </authorList>
    </citation>
    <scope>NUCLEOTIDE SEQUENCE</scope>
    <source>
        <tissue evidence="1">Leaf</tissue>
    </source>
</reference>
<evidence type="ECO:0000313" key="1">
    <source>
        <dbReference type="EMBL" id="MBW95188.1"/>
    </source>
</evidence>
<dbReference type="EMBL" id="GGEC01014705">
    <property type="protein sequence ID" value="MBW95188.1"/>
    <property type="molecule type" value="Transcribed_RNA"/>
</dbReference>